<gene>
    <name evidence="1" type="ORF">OJ997_21535</name>
</gene>
<dbReference type="RefSeq" id="WP_270027294.1">
    <property type="nucleotide sequence ID" value="NZ_JAPDDP010000043.1"/>
</dbReference>
<organism evidence="1 2">
    <name type="scientific">Solirubrobacter phytolaccae</name>
    <dbReference type="NCBI Taxonomy" id="1404360"/>
    <lineage>
        <taxon>Bacteria</taxon>
        <taxon>Bacillati</taxon>
        <taxon>Actinomycetota</taxon>
        <taxon>Thermoleophilia</taxon>
        <taxon>Solirubrobacterales</taxon>
        <taxon>Solirubrobacteraceae</taxon>
        <taxon>Solirubrobacter</taxon>
    </lineage>
</organism>
<evidence type="ECO:0000313" key="1">
    <source>
        <dbReference type="EMBL" id="MDA0182909.1"/>
    </source>
</evidence>
<accession>A0A9X3NB81</accession>
<dbReference type="Proteomes" id="UP001147653">
    <property type="component" value="Unassembled WGS sequence"/>
</dbReference>
<evidence type="ECO:0000313" key="2">
    <source>
        <dbReference type="Proteomes" id="UP001147653"/>
    </source>
</evidence>
<name>A0A9X3NB81_9ACTN</name>
<dbReference type="AlphaFoldDB" id="A0A9X3NB81"/>
<reference evidence="1" key="1">
    <citation type="submission" date="2022-10" db="EMBL/GenBank/DDBJ databases">
        <title>The WGS of Solirubrobacter phytolaccae KCTC 29190.</title>
        <authorList>
            <person name="Jiang Z."/>
        </authorList>
    </citation>
    <scope>NUCLEOTIDE SEQUENCE</scope>
    <source>
        <strain evidence="1">KCTC 29190</strain>
    </source>
</reference>
<dbReference type="Gene3D" id="3.40.630.30">
    <property type="match status" value="1"/>
</dbReference>
<keyword evidence="2" id="KW-1185">Reference proteome</keyword>
<sequence>MAEDHRAEEDTGQRFPGVHWVRWNHAAAERYPELEQAIERFDPGPRPAAQASATWLREQGLNGESIPYLLIEDGKLLGFYALTAGQVELSGGHRKRLGLARPTQGAVLLTQLAKSAAHEVDGGRLVEDAIGVASELAQRMGATVLAVDPFDEATDQMWQKRFQLRPSRTAVPGHPELKRLYAPL</sequence>
<dbReference type="EMBL" id="JAPDDP010000043">
    <property type="protein sequence ID" value="MDA0182909.1"/>
    <property type="molecule type" value="Genomic_DNA"/>
</dbReference>
<proteinExistence type="predicted"/>
<comment type="caution">
    <text evidence="1">The sequence shown here is derived from an EMBL/GenBank/DDBJ whole genome shotgun (WGS) entry which is preliminary data.</text>
</comment>
<protein>
    <submittedName>
        <fullName evidence="1">Uncharacterized protein</fullName>
    </submittedName>
</protein>